<keyword evidence="1" id="KW-0479">Metal-binding</keyword>
<keyword evidence="3" id="KW-0106">Calcium</keyword>
<evidence type="ECO:0000256" key="1">
    <source>
        <dbReference type="ARBA" id="ARBA00022723"/>
    </source>
</evidence>
<name>A0A2V2WTJ8_TRYCR</name>
<dbReference type="VEuPathDB" id="TriTrypDB:Tc_MARK_6312"/>
<organism evidence="5 6">
    <name type="scientific">Trypanosoma cruzi</name>
    <dbReference type="NCBI Taxonomy" id="5693"/>
    <lineage>
        <taxon>Eukaryota</taxon>
        <taxon>Discoba</taxon>
        <taxon>Euglenozoa</taxon>
        <taxon>Kinetoplastea</taxon>
        <taxon>Metakinetoplastina</taxon>
        <taxon>Trypanosomatida</taxon>
        <taxon>Trypanosomatidae</taxon>
        <taxon>Trypanosoma</taxon>
        <taxon>Schizotrypanum</taxon>
    </lineage>
</organism>
<dbReference type="AlphaFoldDB" id="A0A2V2WTJ8"/>
<dbReference type="InterPro" id="IPR051581">
    <property type="entry name" value="Ca-bind"/>
</dbReference>
<feature type="domain" description="EF-hand" evidence="4">
    <location>
        <begin position="69"/>
        <end position="104"/>
    </location>
</feature>
<gene>
    <name evidence="5" type="ORF">C3747_63g45</name>
</gene>
<protein>
    <recommendedName>
        <fullName evidence="4">EF-hand domain-containing protein</fullName>
    </recommendedName>
</protein>
<proteinExistence type="predicted"/>
<dbReference type="SUPFAM" id="SSF47473">
    <property type="entry name" value="EF-hand"/>
    <property type="match status" value="2"/>
</dbReference>
<dbReference type="VEuPathDB" id="TriTrypDB:TCDM_02790"/>
<evidence type="ECO:0000256" key="2">
    <source>
        <dbReference type="ARBA" id="ARBA00022737"/>
    </source>
</evidence>
<dbReference type="VEuPathDB" id="TriTrypDB:TcBrA4_0124350"/>
<dbReference type="PANTHER" id="PTHR34524">
    <property type="entry name" value="CALCYPHOSIN"/>
    <property type="match status" value="1"/>
</dbReference>
<dbReference type="VEuPathDB" id="TriTrypDB:TcCL_ESM09975"/>
<dbReference type="EMBL" id="PRFC01000063">
    <property type="protein sequence ID" value="PWV11009.1"/>
    <property type="molecule type" value="Genomic_DNA"/>
</dbReference>
<keyword evidence="2" id="KW-0677">Repeat</keyword>
<dbReference type="InterPro" id="IPR011992">
    <property type="entry name" value="EF-hand-dom_pair"/>
</dbReference>
<dbReference type="Proteomes" id="UP000246078">
    <property type="component" value="Unassembled WGS sequence"/>
</dbReference>
<dbReference type="VEuPathDB" id="TriTrypDB:BCY84_20642"/>
<dbReference type="Gene3D" id="1.10.238.10">
    <property type="entry name" value="EF-hand"/>
    <property type="match status" value="3"/>
</dbReference>
<dbReference type="VEuPathDB" id="TriTrypDB:ECC02_002530"/>
<dbReference type="InterPro" id="IPR002048">
    <property type="entry name" value="EF_hand_dom"/>
</dbReference>
<dbReference type="GO" id="GO:0005509">
    <property type="term" value="F:calcium ion binding"/>
    <property type="evidence" value="ECO:0007669"/>
    <property type="project" value="InterPro"/>
</dbReference>
<accession>A0A2V2WTJ8</accession>
<evidence type="ECO:0000259" key="4">
    <source>
        <dbReference type="PROSITE" id="PS50222"/>
    </source>
</evidence>
<evidence type="ECO:0000313" key="6">
    <source>
        <dbReference type="Proteomes" id="UP000246078"/>
    </source>
</evidence>
<comment type="caution">
    <text evidence="5">The sequence shown here is derived from an EMBL/GenBank/DDBJ whole genome shotgun (WGS) entry which is preliminary data.</text>
</comment>
<dbReference type="VEuPathDB" id="TriTrypDB:TcCLB.510879.190"/>
<dbReference type="VEuPathDB" id="TriTrypDB:C4B63_7g251"/>
<dbReference type="Pfam" id="PF13499">
    <property type="entry name" value="EF-hand_7"/>
    <property type="match status" value="1"/>
</dbReference>
<evidence type="ECO:0000313" key="5">
    <source>
        <dbReference type="EMBL" id="PWV11009.1"/>
    </source>
</evidence>
<dbReference type="VEuPathDB" id="TriTrypDB:TCSYLVIO_003814"/>
<dbReference type="PANTHER" id="PTHR34524:SF6">
    <property type="entry name" value="CALCYPHOSINE LIKE"/>
    <property type="match status" value="1"/>
</dbReference>
<dbReference type="VEuPathDB" id="TriTrypDB:TcG_02657"/>
<dbReference type="PROSITE" id="PS50222">
    <property type="entry name" value="EF_HAND_2"/>
    <property type="match status" value="1"/>
</dbReference>
<sequence>MAVLYASKAKCTRFKAIVERTRRLLFTGASGANGIRALSRSLGIAVDAGGKLVDKTTFVECLKSNDVPLDEEDVEAIMSVLDRTGDGMLDPVDFIAALRRELTPVKRTWIIRLWYTFRQNTNGTIFIEDLVNAFNPAGHPSVLSGERSEKEVREEFQGTFNTTTNPDGVLTRQEFEQYYSCVAGSCLDDASFVALLRGVWPALAGKSGQHVTVNDERENICGATFKASQTAVQKGAVNKVRQIAADFDGIIRTSHRPAVMASPLAARQVSLLLRVKDAEGAFFLTREDFLATLWQQRLYIAKPEEALEVLDTRGDSSVDYLLYLTMLLPQLSPARMMMLERLWELFPKDTCGTIDVLELHNSFNAKDGEEKNAFLSAWDVRLAIQRRVTLEEIVDWYIPMSATVQLDKDFEAVLKRQWNLA</sequence>
<dbReference type="VEuPathDB" id="TriTrypDB:C3747_63g45"/>
<evidence type="ECO:0000256" key="3">
    <source>
        <dbReference type="ARBA" id="ARBA00022837"/>
    </source>
</evidence>
<reference evidence="5 6" key="1">
    <citation type="journal article" date="2018" name="Microb. Genom.">
        <title>Expanding an expanded genome: long-read sequencing of Trypanosoma cruzi.</title>
        <authorList>
            <person name="Berna L."/>
            <person name="Rodriguez M."/>
            <person name="Chiribao M.L."/>
            <person name="Parodi-Talice A."/>
            <person name="Pita S."/>
            <person name="Rijo G."/>
            <person name="Alvarez-Valin F."/>
            <person name="Robello C."/>
        </authorList>
    </citation>
    <scope>NUCLEOTIDE SEQUENCE [LARGE SCALE GENOMIC DNA]</scope>
    <source>
        <strain evidence="5 6">TCC</strain>
    </source>
</reference>